<dbReference type="SFLD" id="SFLDS00019">
    <property type="entry name" value="Glutathione_Transferase_(cytos"/>
    <property type="match status" value="1"/>
</dbReference>
<comment type="catalytic activity">
    <reaction evidence="3">
        <text>RX + glutathione = an S-substituted glutathione + a halide anion + H(+)</text>
        <dbReference type="Rhea" id="RHEA:16437"/>
        <dbReference type="ChEBI" id="CHEBI:15378"/>
        <dbReference type="ChEBI" id="CHEBI:16042"/>
        <dbReference type="ChEBI" id="CHEBI:17792"/>
        <dbReference type="ChEBI" id="CHEBI:57925"/>
        <dbReference type="ChEBI" id="CHEBI:90779"/>
        <dbReference type="EC" id="2.5.1.18"/>
    </reaction>
</comment>
<keyword evidence="7" id="KW-1185">Reference proteome</keyword>
<reference evidence="6" key="1">
    <citation type="submission" date="2020-05" db="EMBL/GenBank/DDBJ databases">
        <title>Mycena genomes resolve the evolution of fungal bioluminescence.</title>
        <authorList>
            <person name="Tsai I.J."/>
        </authorList>
    </citation>
    <scope>NUCLEOTIDE SEQUENCE</scope>
    <source>
        <strain evidence="6">171206Taipei</strain>
    </source>
</reference>
<dbReference type="InterPro" id="IPR004046">
    <property type="entry name" value="GST_C"/>
</dbReference>
<dbReference type="InterPro" id="IPR004045">
    <property type="entry name" value="Glutathione_S-Trfase_N"/>
</dbReference>
<dbReference type="Pfam" id="PF13417">
    <property type="entry name" value="GST_N_3"/>
    <property type="match status" value="1"/>
</dbReference>
<evidence type="ECO:0000313" key="7">
    <source>
        <dbReference type="Proteomes" id="UP000636479"/>
    </source>
</evidence>
<organism evidence="6 7">
    <name type="scientific">Mycena indigotica</name>
    <dbReference type="NCBI Taxonomy" id="2126181"/>
    <lineage>
        <taxon>Eukaryota</taxon>
        <taxon>Fungi</taxon>
        <taxon>Dikarya</taxon>
        <taxon>Basidiomycota</taxon>
        <taxon>Agaricomycotina</taxon>
        <taxon>Agaricomycetes</taxon>
        <taxon>Agaricomycetidae</taxon>
        <taxon>Agaricales</taxon>
        <taxon>Marasmiineae</taxon>
        <taxon>Mycenaceae</taxon>
        <taxon>Mycena</taxon>
    </lineage>
</organism>
<proteinExistence type="predicted"/>
<dbReference type="GO" id="GO:0005737">
    <property type="term" value="C:cytoplasm"/>
    <property type="evidence" value="ECO:0007669"/>
    <property type="project" value="TreeGrafter"/>
</dbReference>
<dbReference type="SUPFAM" id="SSF47616">
    <property type="entry name" value="GST C-terminal domain-like"/>
    <property type="match status" value="1"/>
</dbReference>
<dbReference type="InterPro" id="IPR036282">
    <property type="entry name" value="Glutathione-S-Trfase_C_sf"/>
</dbReference>
<dbReference type="InterPro" id="IPR040079">
    <property type="entry name" value="Glutathione_S-Trfase"/>
</dbReference>
<dbReference type="GO" id="GO:0004364">
    <property type="term" value="F:glutathione transferase activity"/>
    <property type="evidence" value="ECO:0007669"/>
    <property type="project" value="UniProtKB-EC"/>
</dbReference>
<dbReference type="AlphaFoldDB" id="A0A8H6VWS2"/>
<dbReference type="Gene3D" id="3.40.30.10">
    <property type="entry name" value="Glutaredoxin"/>
    <property type="match status" value="1"/>
</dbReference>
<dbReference type="EC" id="2.5.1.18" evidence="1"/>
<dbReference type="PANTHER" id="PTHR43900:SF3">
    <property type="entry name" value="GLUTATHIONE S-TRANSFERASE RHO"/>
    <property type="match status" value="1"/>
</dbReference>
<evidence type="ECO:0000256" key="2">
    <source>
        <dbReference type="ARBA" id="ARBA00022679"/>
    </source>
</evidence>
<evidence type="ECO:0000256" key="3">
    <source>
        <dbReference type="ARBA" id="ARBA00047960"/>
    </source>
</evidence>
<dbReference type="GeneID" id="59348372"/>
<dbReference type="GO" id="GO:0006749">
    <property type="term" value="P:glutathione metabolic process"/>
    <property type="evidence" value="ECO:0007669"/>
    <property type="project" value="TreeGrafter"/>
</dbReference>
<accession>A0A8H6VWS2</accession>
<feature type="domain" description="GST C-terminal" evidence="5">
    <location>
        <begin position="92"/>
        <end position="220"/>
    </location>
</feature>
<dbReference type="PROSITE" id="PS50405">
    <property type="entry name" value="GST_CTER"/>
    <property type="match status" value="1"/>
</dbReference>
<dbReference type="InterPro" id="IPR010987">
    <property type="entry name" value="Glutathione-S-Trfase_C-like"/>
</dbReference>
<dbReference type="InterPro" id="IPR036249">
    <property type="entry name" value="Thioredoxin-like_sf"/>
</dbReference>
<dbReference type="Proteomes" id="UP000636479">
    <property type="component" value="Unassembled WGS sequence"/>
</dbReference>
<dbReference type="PANTHER" id="PTHR43900">
    <property type="entry name" value="GLUTATHIONE S-TRANSFERASE RHO"/>
    <property type="match status" value="1"/>
</dbReference>
<evidence type="ECO:0000259" key="5">
    <source>
        <dbReference type="PROSITE" id="PS50405"/>
    </source>
</evidence>
<dbReference type="GO" id="GO:0043295">
    <property type="term" value="F:glutathione binding"/>
    <property type="evidence" value="ECO:0007669"/>
    <property type="project" value="TreeGrafter"/>
</dbReference>
<keyword evidence="2 6" id="KW-0808">Transferase</keyword>
<name>A0A8H6VWS2_9AGAR</name>
<dbReference type="OrthoDB" id="249703at2759"/>
<dbReference type="SFLD" id="SFLDG00358">
    <property type="entry name" value="Main_(cytGST)"/>
    <property type="match status" value="1"/>
</dbReference>
<dbReference type="Gene3D" id="1.20.1050.10">
    <property type="match status" value="1"/>
</dbReference>
<dbReference type="Pfam" id="PF00043">
    <property type="entry name" value="GST_C"/>
    <property type="match status" value="1"/>
</dbReference>
<comment type="caution">
    <text evidence="6">The sequence shown here is derived from an EMBL/GenBank/DDBJ whole genome shotgun (WGS) entry which is preliminary data.</text>
</comment>
<protein>
    <recommendedName>
        <fullName evidence="1">glutathione transferase</fullName>
        <ecNumber evidence="1">2.5.1.18</ecNumber>
    </recommendedName>
</protein>
<evidence type="ECO:0000313" key="6">
    <source>
        <dbReference type="EMBL" id="KAF7296909.1"/>
    </source>
</evidence>
<gene>
    <name evidence="6" type="ORF">MIND_00922700</name>
</gene>
<sequence>MVVKLYAGARVSGGSSIVATVLLAKNIPYEHILVDVPGKQNKGPEHLAIHPFGQIPVLDDNGFILYETRAICKYLENKYPGHGQQLAPVPTDAEGQAIFDQMLSVEVNNFYRPMFKIVQEVVFNRLFGIEANQTNIDQGVKDLGTTLDVYETVLAKQKYLTGGQISLVDLYHLIYTPGLAPAGVDIMTRPERPNVTRYFAPLLYSPILCLSSVGVGGGMT</sequence>
<evidence type="ECO:0000256" key="1">
    <source>
        <dbReference type="ARBA" id="ARBA00012452"/>
    </source>
</evidence>
<feature type="domain" description="GST N-terminal" evidence="4">
    <location>
        <begin position="2"/>
        <end position="83"/>
    </location>
</feature>
<evidence type="ECO:0000259" key="4">
    <source>
        <dbReference type="PROSITE" id="PS50404"/>
    </source>
</evidence>
<dbReference type="SUPFAM" id="SSF52833">
    <property type="entry name" value="Thioredoxin-like"/>
    <property type="match status" value="1"/>
</dbReference>
<dbReference type="EMBL" id="JACAZF010000008">
    <property type="protein sequence ID" value="KAF7296909.1"/>
    <property type="molecule type" value="Genomic_DNA"/>
</dbReference>
<dbReference type="RefSeq" id="XP_037217268.1">
    <property type="nucleotide sequence ID" value="XM_037365856.1"/>
</dbReference>
<dbReference type="PROSITE" id="PS50404">
    <property type="entry name" value="GST_NTER"/>
    <property type="match status" value="1"/>
</dbReference>